<reference evidence="1 2" key="1">
    <citation type="journal article" date="2009" name="Nature">
        <title>The Sorghum bicolor genome and the diversification of grasses.</title>
        <authorList>
            <person name="Paterson A.H."/>
            <person name="Bowers J.E."/>
            <person name="Bruggmann R."/>
            <person name="Dubchak I."/>
            <person name="Grimwood J."/>
            <person name="Gundlach H."/>
            <person name="Haberer G."/>
            <person name="Hellsten U."/>
            <person name="Mitros T."/>
            <person name="Poliakov A."/>
            <person name="Schmutz J."/>
            <person name="Spannagl M."/>
            <person name="Tang H."/>
            <person name="Wang X."/>
            <person name="Wicker T."/>
            <person name="Bharti A.K."/>
            <person name="Chapman J."/>
            <person name="Feltus F.A."/>
            <person name="Gowik U."/>
            <person name="Grigoriev I.V."/>
            <person name="Lyons E."/>
            <person name="Maher C.A."/>
            <person name="Martis M."/>
            <person name="Narechania A."/>
            <person name="Otillar R.P."/>
            <person name="Penning B.W."/>
            <person name="Salamov A.A."/>
            <person name="Wang Y."/>
            <person name="Zhang L."/>
            <person name="Carpita N.C."/>
            <person name="Freeling M."/>
            <person name="Gingle A.R."/>
            <person name="Hash C.T."/>
            <person name="Keller B."/>
            <person name="Klein P."/>
            <person name="Kresovich S."/>
            <person name="McCann M.C."/>
            <person name="Ming R."/>
            <person name="Peterson D.G."/>
            <person name="Mehboob-ur-Rahman"/>
            <person name="Ware D."/>
            <person name="Westhoff P."/>
            <person name="Mayer K.F."/>
            <person name="Messing J."/>
            <person name="Rokhsar D.S."/>
        </authorList>
    </citation>
    <scope>NUCLEOTIDE SEQUENCE [LARGE SCALE GENOMIC DNA]</scope>
    <source>
        <strain evidence="2">cv. BTx623</strain>
    </source>
</reference>
<keyword evidence="2" id="KW-1185">Reference proteome</keyword>
<sequence length="98" mass="11413">MSWEKNLLLKLFQNVCSEHYQNLTWALHDSSGNGASVDHSIDCVCWNILTALATDERCLSCVCYIVFQQLTHLMLLRQLMRMVVFYMKLYSCQTPFSL</sequence>
<protein>
    <submittedName>
        <fullName evidence="1">Uncharacterized protein</fullName>
    </submittedName>
</protein>
<dbReference type="EMBL" id="CM000761">
    <property type="protein sequence ID" value="OQU89805.1"/>
    <property type="molecule type" value="Genomic_DNA"/>
</dbReference>
<dbReference type="Proteomes" id="UP000000768">
    <property type="component" value="Chromosome 2"/>
</dbReference>
<gene>
    <name evidence="1" type="ORF">SORBI_3002G272250</name>
</gene>
<organism evidence="1 2">
    <name type="scientific">Sorghum bicolor</name>
    <name type="common">Sorghum</name>
    <name type="synonym">Sorghum vulgare</name>
    <dbReference type="NCBI Taxonomy" id="4558"/>
    <lineage>
        <taxon>Eukaryota</taxon>
        <taxon>Viridiplantae</taxon>
        <taxon>Streptophyta</taxon>
        <taxon>Embryophyta</taxon>
        <taxon>Tracheophyta</taxon>
        <taxon>Spermatophyta</taxon>
        <taxon>Magnoliopsida</taxon>
        <taxon>Liliopsida</taxon>
        <taxon>Poales</taxon>
        <taxon>Poaceae</taxon>
        <taxon>PACMAD clade</taxon>
        <taxon>Panicoideae</taxon>
        <taxon>Andropogonodae</taxon>
        <taxon>Andropogoneae</taxon>
        <taxon>Sorghinae</taxon>
        <taxon>Sorghum</taxon>
    </lineage>
</organism>
<dbReference type="Gramene" id="OQU89805">
    <property type="protein sequence ID" value="OQU89805"/>
    <property type="gene ID" value="SORBI_3002G272250"/>
</dbReference>
<name>A0A1W0W658_SORBI</name>
<evidence type="ECO:0000313" key="1">
    <source>
        <dbReference type="EMBL" id="OQU89805.1"/>
    </source>
</evidence>
<reference evidence="2" key="2">
    <citation type="journal article" date="2018" name="Plant J.">
        <title>The Sorghum bicolor reference genome: improved assembly, gene annotations, a transcriptome atlas, and signatures of genome organization.</title>
        <authorList>
            <person name="McCormick R.F."/>
            <person name="Truong S.K."/>
            <person name="Sreedasyam A."/>
            <person name="Jenkins J."/>
            <person name="Shu S."/>
            <person name="Sims D."/>
            <person name="Kennedy M."/>
            <person name="Amirebrahimi M."/>
            <person name="Weers B.D."/>
            <person name="McKinley B."/>
            <person name="Mattison A."/>
            <person name="Morishige D.T."/>
            <person name="Grimwood J."/>
            <person name="Schmutz J."/>
            <person name="Mullet J.E."/>
        </authorList>
    </citation>
    <scope>NUCLEOTIDE SEQUENCE [LARGE SCALE GENOMIC DNA]</scope>
    <source>
        <strain evidence="2">cv. BTx623</strain>
    </source>
</reference>
<dbReference type="AlphaFoldDB" id="A0A1W0W658"/>
<dbReference type="InParanoid" id="A0A1W0W658"/>
<accession>A0A1W0W658</accession>
<proteinExistence type="predicted"/>
<evidence type="ECO:0000313" key="2">
    <source>
        <dbReference type="Proteomes" id="UP000000768"/>
    </source>
</evidence>